<feature type="domain" description="Tetrapyrrole biosynthesis uroporphyrinogen III synthase" evidence="1">
    <location>
        <begin position="16"/>
        <end position="230"/>
    </location>
</feature>
<organism evidence="2">
    <name type="scientific">mine drainage metagenome</name>
    <dbReference type="NCBI Taxonomy" id="410659"/>
    <lineage>
        <taxon>unclassified sequences</taxon>
        <taxon>metagenomes</taxon>
        <taxon>ecological metagenomes</taxon>
    </lineage>
</organism>
<dbReference type="GO" id="GO:0006780">
    <property type="term" value="P:uroporphyrinogen III biosynthetic process"/>
    <property type="evidence" value="ECO:0007669"/>
    <property type="project" value="InterPro"/>
</dbReference>
<dbReference type="GO" id="GO:0005829">
    <property type="term" value="C:cytosol"/>
    <property type="evidence" value="ECO:0007669"/>
    <property type="project" value="TreeGrafter"/>
</dbReference>
<proteinExistence type="predicted"/>
<dbReference type="PANTHER" id="PTHR12390:SF0">
    <property type="entry name" value="UROPORPHYRINOGEN-III SYNTHASE"/>
    <property type="match status" value="1"/>
</dbReference>
<dbReference type="CDD" id="cd06578">
    <property type="entry name" value="HemD"/>
    <property type="match status" value="1"/>
</dbReference>
<dbReference type="EMBL" id="MLJW01000091">
    <property type="protein sequence ID" value="OIR00788.1"/>
    <property type="molecule type" value="Genomic_DNA"/>
</dbReference>
<dbReference type="SUPFAM" id="SSF69618">
    <property type="entry name" value="HemD-like"/>
    <property type="match status" value="1"/>
</dbReference>
<protein>
    <submittedName>
        <fullName evidence="2">Uroporphyrinogen-III synthase</fullName>
    </submittedName>
</protein>
<evidence type="ECO:0000259" key="1">
    <source>
        <dbReference type="Pfam" id="PF02602"/>
    </source>
</evidence>
<dbReference type="Pfam" id="PF02602">
    <property type="entry name" value="HEM4"/>
    <property type="match status" value="1"/>
</dbReference>
<dbReference type="GO" id="GO:0004852">
    <property type="term" value="F:uroporphyrinogen-III synthase activity"/>
    <property type="evidence" value="ECO:0007669"/>
    <property type="project" value="InterPro"/>
</dbReference>
<dbReference type="InterPro" id="IPR036108">
    <property type="entry name" value="4pyrrol_syn_uPrphyn_synt_sf"/>
</dbReference>
<dbReference type="InterPro" id="IPR003754">
    <property type="entry name" value="4pyrrol_synth_uPrphyn_synth"/>
</dbReference>
<dbReference type="PANTHER" id="PTHR12390">
    <property type="entry name" value="UROPORPHYRINOGEN III SYNTHASE"/>
    <property type="match status" value="1"/>
</dbReference>
<reference evidence="2" key="1">
    <citation type="submission" date="2016-10" db="EMBL/GenBank/DDBJ databases">
        <title>Sequence of Gallionella enrichment culture.</title>
        <authorList>
            <person name="Poehlein A."/>
            <person name="Muehling M."/>
            <person name="Daniel R."/>
        </authorList>
    </citation>
    <scope>NUCLEOTIDE SEQUENCE</scope>
</reference>
<dbReference type="AlphaFoldDB" id="A0A1J5SGE5"/>
<sequence length="245" mass="25180">MTTALVTRPAEDAATLTEALAARGIGVFLEPMLAIAVHAAAPLDLAGVQGFLATSANGVRALAAACPERALPLWAVGDATARAARHLGFSRVESAHGDAAALTALVAQRADPAAGSLLHAAGTVVAGDISTALTAQGFRVRREILYEARAITALSPALCAALNRQEIELALFFSPRTAATFVTLAKAAGLKDSCAAVTAHALSPAVAERLQALPWRAVVTAAQPTQEALLAGLERFQHSWTRGKP</sequence>
<evidence type="ECO:0000313" key="2">
    <source>
        <dbReference type="EMBL" id="OIR00788.1"/>
    </source>
</evidence>
<dbReference type="InterPro" id="IPR039793">
    <property type="entry name" value="UROS/Hem4"/>
</dbReference>
<name>A0A1J5SGE5_9ZZZZ</name>
<dbReference type="Gene3D" id="3.40.50.10090">
    <property type="match status" value="2"/>
</dbReference>
<comment type="caution">
    <text evidence="2">The sequence shown here is derived from an EMBL/GenBank/DDBJ whole genome shotgun (WGS) entry which is preliminary data.</text>
</comment>
<gene>
    <name evidence="2" type="ORF">GALL_171250</name>
</gene>
<accession>A0A1J5SGE5</accession>